<dbReference type="AlphaFoldDB" id="A0A3N4KB52"/>
<reference evidence="7 8" key="1">
    <citation type="journal article" date="2018" name="Nat. Ecol. Evol.">
        <title>Pezizomycetes genomes reveal the molecular basis of ectomycorrhizal truffle lifestyle.</title>
        <authorList>
            <person name="Murat C."/>
            <person name="Payen T."/>
            <person name="Noel B."/>
            <person name="Kuo A."/>
            <person name="Morin E."/>
            <person name="Chen J."/>
            <person name="Kohler A."/>
            <person name="Krizsan K."/>
            <person name="Balestrini R."/>
            <person name="Da Silva C."/>
            <person name="Montanini B."/>
            <person name="Hainaut M."/>
            <person name="Levati E."/>
            <person name="Barry K.W."/>
            <person name="Belfiori B."/>
            <person name="Cichocki N."/>
            <person name="Clum A."/>
            <person name="Dockter R.B."/>
            <person name="Fauchery L."/>
            <person name="Guy J."/>
            <person name="Iotti M."/>
            <person name="Le Tacon F."/>
            <person name="Lindquist E.A."/>
            <person name="Lipzen A."/>
            <person name="Malagnac F."/>
            <person name="Mello A."/>
            <person name="Molinier V."/>
            <person name="Miyauchi S."/>
            <person name="Poulain J."/>
            <person name="Riccioni C."/>
            <person name="Rubini A."/>
            <person name="Sitrit Y."/>
            <person name="Splivallo R."/>
            <person name="Traeger S."/>
            <person name="Wang M."/>
            <person name="Zifcakova L."/>
            <person name="Wipf D."/>
            <person name="Zambonelli A."/>
            <person name="Paolocci F."/>
            <person name="Nowrousian M."/>
            <person name="Ottonello S."/>
            <person name="Baldrian P."/>
            <person name="Spatafora J.W."/>
            <person name="Henrissat B."/>
            <person name="Nagy L.G."/>
            <person name="Aury J.M."/>
            <person name="Wincker P."/>
            <person name="Grigoriev I.V."/>
            <person name="Bonfante P."/>
            <person name="Martin F.M."/>
        </authorList>
    </citation>
    <scope>NUCLEOTIDE SEQUENCE [LARGE SCALE GENOMIC DNA]</scope>
    <source>
        <strain evidence="7 8">CCBAS932</strain>
    </source>
</reference>
<dbReference type="PANTHER" id="PTHR24305:SF85">
    <property type="entry name" value="P450, PUTATIVE (EUROFUNG)-RELATED"/>
    <property type="match status" value="1"/>
</dbReference>
<dbReference type="InParanoid" id="A0A3N4KB52"/>
<dbReference type="InterPro" id="IPR036396">
    <property type="entry name" value="Cyt_P450_sf"/>
</dbReference>
<keyword evidence="3 4" id="KW-0408">Iron</keyword>
<evidence type="ECO:0000313" key="8">
    <source>
        <dbReference type="Proteomes" id="UP000277580"/>
    </source>
</evidence>
<keyword evidence="6" id="KW-0812">Transmembrane</keyword>
<keyword evidence="4 5" id="KW-0349">Heme</keyword>
<evidence type="ECO:0000256" key="2">
    <source>
        <dbReference type="ARBA" id="ARBA00022723"/>
    </source>
</evidence>
<dbReference type="GO" id="GO:0020037">
    <property type="term" value="F:heme binding"/>
    <property type="evidence" value="ECO:0007669"/>
    <property type="project" value="InterPro"/>
</dbReference>
<dbReference type="PROSITE" id="PS00086">
    <property type="entry name" value="CYTOCHROME_P450"/>
    <property type="match status" value="1"/>
</dbReference>
<accession>A0A3N4KB52</accession>
<evidence type="ECO:0000256" key="3">
    <source>
        <dbReference type="ARBA" id="ARBA00023004"/>
    </source>
</evidence>
<dbReference type="GO" id="GO:0016705">
    <property type="term" value="F:oxidoreductase activity, acting on paired donors, with incorporation or reduction of molecular oxygen"/>
    <property type="evidence" value="ECO:0007669"/>
    <property type="project" value="InterPro"/>
</dbReference>
<name>A0A3N4KB52_9PEZI</name>
<keyword evidence="5" id="KW-0503">Monooxygenase</keyword>
<dbReference type="InterPro" id="IPR050121">
    <property type="entry name" value="Cytochrome_P450_monoxygenase"/>
</dbReference>
<protein>
    <submittedName>
        <fullName evidence="7">Cytochrome P450</fullName>
    </submittedName>
</protein>
<comment type="cofactor">
    <cofactor evidence="1 4">
        <name>heme</name>
        <dbReference type="ChEBI" id="CHEBI:30413"/>
    </cofactor>
</comment>
<evidence type="ECO:0000256" key="1">
    <source>
        <dbReference type="ARBA" id="ARBA00001971"/>
    </source>
</evidence>
<gene>
    <name evidence="7" type="ORF">P167DRAFT_598031</name>
</gene>
<dbReference type="Proteomes" id="UP000277580">
    <property type="component" value="Unassembled WGS sequence"/>
</dbReference>
<keyword evidence="6" id="KW-0472">Membrane</keyword>
<dbReference type="PANTHER" id="PTHR24305">
    <property type="entry name" value="CYTOCHROME P450"/>
    <property type="match status" value="1"/>
</dbReference>
<evidence type="ECO:0000313" key="7">
    <source>
        <dbReference type="EMBL" id="RPB07737.1"/>
    </source>
</evidence>
<dbReference type="Pfam" id="PF00067">
    <property type="entry name" value="p450"/>
    <property type="match status" value="1"/>
</dbReference>
<feature type="transmembrane region" description="Helical" evidence="6">
    <location>
        <begin position="12"/>
        <end position="29"/>
    </location>
</feature>
<dbReference type="GO" id="GO:0004497">
    <property type="term" value="F:monooxygenase activity"/>
    <property type="evidence" value="ECO:0007669"/>
    <property type="project" value="UniProtKB-KW"/>
</dbReference>
<dbReference type="Gene3D" id="1.10.630.10">
    <property type="entry name" value="Cytochrome P450"/>
    <property type="match status" value="1"/>
</dbReference>
<evidence type="ECO:0000256" key="6">
    <source>
        <dbReference type="SAM" id="Phobius"/>
    </source>
</evidence>
<dbReference type="GO" id="GO:0005506">
    <property type="term" value="F:iron ion binding"/>
    <property type="evidence" value="ECO:0007669"/>
    <property type="project" value="InterPro"/>
</dbReference>
<comment type="similarity">
    <text evidence="5">Belongs to the cytochrome P450 family.</text>
</comment>
<proteinExistence type="inferred from homology"/>
<evidence type="ECO:0000256" key="5">
    <source>
        <dbReference type="RuleBase" id="RU000461"/>
    </source>
</evidence>
<keyword evidence="2 4" id="KW-0479">Metal-binding</keyword>
<evidence type="ECO:0000256" key="4">
    <source>
        <dbReference type="PIRSR" id="PIRSR602401-1"/>
    </source>
</evidence>
<dbReference type="InterPro" id="IPR002401">
    <property type="entry name" value="Cyt_P450_E_grp-I"/>
</dbReference>
<dbReference type="OrthoDB" id="3934656at2759"/>
<dbReference type="PRINTS" id="PR00385">
    <property type="entry name" value="P450"/>
</dbReference>
<dbReference type="InterPro" id="IPR001128">
    <property type="entry name" value="Cyt_P450"/>
</dbReference>
<keyword evidence="5" id="KW-0560">Oxidoreductase</keyword>
<dbReference type="CDD" id="cd11060">
    <property type="entry name" value="CYP57A1-like"/>
    <property type="match status" value="1"/>
</dbReference>
<keyword evidence="6" id="KW-1133">Transmembrane helix</keyword>
<dbReference type="SUPFAM" id="SSF48264">
    <property type="entry name" value="Cytochrome P450"/>
    <property type="match status" value="1"/>
</dbReference>
<dbReference type="STRING" id="1392247.A0A3N4KB52"/>
<sequence length="494" mass="55080">MIILETLKKHAIGAIFLLFVSNVFYDLYLHPLARFPGPIWARITRLWWLRVVLSGKQHLKNYELHERYGPVVRITPNILSFSDHRAIKVIYGRGAGEFAKGDGFGNGFLPGGDPPVFFAKDPVVHSRVRKRIAHAYSMTSVAQMEPSVSALIEEFSRNIDRFAERGEEFDLVEWVNHLTFDLISELGYGKKFGFMEKGGDVNGYQESMHHNSPMFPILAAFPTLAALLGVVIKYLPPPESATGIGHLFGVTKRIIADRRASTSSSTNKKDLLGGFLASKTEDGSPISESSVFGEVMGTLIAGADTTAASIQGASLYLLQNPPALQRLVDELDQTNPVSYADTLPLEYFNAVLKETLRLSPSIGATFGRKVPVGGAEILPGIWVPGGFEVGINNWVVGRDKTLYGDDAMEFRPERWLEKGNRTRFAEFEFGFGSGNRVCIGKNVAMMEICKTIPELFEKFELELMDPEDPWVEESRLFLYKSGLRVRARRRVLKV</sequence>
<dbReference type="EMBL" id="ML119176">
    <property type="protein sequence ID" value="RPB07737.1"/>
    <property type="molecule type" value="Genomic_DNA"/>
</dbReference>
<organism evidence="7 8">
    <name type="scientific">Morchella conica CCBAS932</name>
    <dbReference type="NCBI Taxonomy" id="1392247"/>
    <lineage>
        <taxon>Eukaryota</taxon>
        <taxon>Fungi</taxon>
        <taxon>Dikarya</taxon>
        <taxon>Ascomycota</taxon>
        <taxon>Pezizomycotina</taxon>
        <taxon>Pezizomycetes</taxon>
        <taxon>Pezizales</taxon>
        <taxon>Morchellaceae</taxon>
        <taxon>Morchella</taxon>
    </lineage>
</organism>
<dbReference type="PRINTS" id="PR00463">
    <property type="entry name" value="EP450I"/>
</dbReference>
<feature type="binding site" description="axial binding residue" evidence="4">
    <location>
        <position position="438"/>
    </location>
    <ligand>
        <name>heme</name>
        <dbReference type="ChEBI" id="CHEBI:30413"/>
    </ligand>
    <ligandPart>
        <name>Fe</name>
        <dbReference type="ChEBI" id="CHEBI:18248"/>
    </ligandPart>
</feature>
<keyword evidence="8" id="KW-1185">Reference proteome</keyword>
<dbReference type="InterPro" id="IPR017972">
    <property type="entry name" value="Cyt_P450_CS"/>
</dbReference>